<name>A0A1L7WL66_9HELO</name>
<dbReference type="GO" id="GO:0016020">
    <property type="term" value="C:membrane"/>
    <property type="evidence" value="ECO:0007669"/>
    <property type="project" value="UniProtKB-SubCell"/>
</dbReference>
<proteinExistence type="predicted"/>
<feature type="transmembrane region" description="Helical" evidence="6">
    <location>
        <begin position="121"/>
        <end position="140"/>
    </location>
</feature>
<dbReference type="GO" id="GO:0071944">
    <property type="term" value="C:cell periphery"/>
    <property type="evidence" value="ECO:0007669"/>
    <property type="project" value="UniProtKB-ARBA"/>
</dbReference>
<evidence type="ECO:0000313" key="7">
    <source>
        <dbReference type="EMBL" id="CZR53506.1"/>
    </source>
</evidence>
<gene>
    <name evidence="7" type="ORF">PAC_03385</name>
</gene>
<evidence type="ECO:0000256" key="1">
    <source>
        <dbReference type="ARBA" id="ARBA00004167"/>
    </source>
</evidence>
<dbReference type="AlphaFoldDB" id="A0A1L7WL66"/>
<evidence type="ECO:0000256" key="5">
    <source>
        <dbReference type="SAM" id="MobiDB-lite"/>
    </source>
</evidence>
<protein>
    <submittedName>
        <fullName evidence="7">Uncharacterized protein</fullName>
    </submittedName>
</protein>
<evidence type="ECO:0000256" key="4">
    <source>
        <dbReference type="ARBA" id="ARBA00023136"/>
    </source>
</evidence>
<dbReference type="OrthoDB" id="4499262at2759"/>
<accession>A0A1L7WL66</accession>
<keyword evidence="3 6" id="KW-1133">Transmembrane helix</keyword>
<evidence type="ECO:0000256" key="3">
    <source>
        <dbReference type="ARBA" id="ARBA00022989"/>
    </source>
</evidence>
<evidence type="ECO:0000256" key="2">
    <source>
        <dbReference type="ARBA" id="ARBA00022692"/>
    </source>
</evidence>
<dbReference type="InterPro" id="IPR051694">
    <property type="entry name" value="Immunoregulatory_rcpt-like"/>
</dbReference>
<keyword evidence="2 6" id="KW-0812">Transmembrane</keyword>
<evidence type="ECO:0000256" key="6">
    <source>
        <dbReference type="SAM" id="Phobius"/>
    </source>
</evidence>
<reference evidence="7 8" key="1">
    <citation type="submission" date="2016-03" db="EMBL/GenBank/DDBJ databases">
        <authorList>
            <person name="Ploux O."/>
        </authorList>
    </citation>
    <scope>NUCLEOTIDE SEQUENCE [LARGE SCALE GENOMIC DNA]</scope>
    <source>
        <strain evidence="7 8">UAMH 11012</strain>
    </source>
</reference>
<dbReference type="EMBL" id="FJOG01000004">
    <property type="protein sequence ID" value="CZR53506.1"/>
    <property type="molecule type" value="Genomic_DNA"/>
</dbReference>
<sequence length="223" mass="23361">MSWSCQVPSNWPMYSTSACTVKASDLPGSFLTFTSVTGASTRTYAMANYLEGGLNAYGVSIRWKEVDFATTTLGSSTSSATSTSSASPSSPPTTSAAAAASSVASNCGASSGLSGGAKAGIGIRVAIGALAILGAFSLLLSRHRRRKMGRTGAAESYPVENEQKHPDMVQYLPVKVDNLITQLLPCIMRSMVRASLQQKCQKCMELPVRSYTEVVLEGVIVGV</sequence>
<evidence type="ECO:0000313" key="8">
    <source>
        <dbReference type="Proteomes" id="UP000184330"/>
    </source>
</evidence>
<keyword evidence="4 6" id="KW-0472">Membrane</keyword>
<comment type="subcellular location">
    <subcellularLocation>
        <location evidence="1">Membrane</location>
        <topology evidence="1">Single-pass membrane protein</topology>
    </subcellularLocation>
</comment>
<organism evidence="7 8">
    <name type="scientific">Phialocephala subalpina</name>
    <dbReference type="NCBI Taxonomy" id="576137"/>
    <lineage>
        <taxon>Eukaryota</taxon>
        <taxon>Fungi</taxon>
        <taxon>Dikarya</taxon>
        <taxon>Ascomycota</taxon>
        <taxon>Pezizomycotina</taxon>
        <taxon>Leotiomycetes</taxon>
        <taxon>Helotiales</taxon>
        <taxon>Mollisiaceae</taxon>
        <taxon>Phialocephala</taxon>
        <taxon>Phialocephala fortinii species complex</taxon>
    </lineage>
</organism>
<dbReference type="STRING" id="576137.A0A1L7WL66"/>
<dbReference type="PANTHER" id="PTHR15549">
    <property type="entry name" value="PAIRED IMMUNOGLOBULIN-LIKE TYPE 2 RECEPTOR"/>
    <property type="match status" value="1"/>
</dbReference>
<feature type="region of interest" description="Disordered" evidence="5">
    <location>
        <begin position="74"/>
        <end position="95"/>
    </location>
</feature>
<keyword evidence="8" id="KW-1185">Reference proteome</keyword>
<dbReference type="Proteomes" id="UP000184330">
    <property type="component" value="Unassembled WGS sequence"/>
</dbReference>